<dbReference type="InterPro" id="IPR036709">
    <property type="entry name" value="Autotransporte_beta_dom_sf"/>
</dbReference>
<accession>A0A5E4WAX3</accession>
<dbReference type="EMBL" id="CABPSB010000011">
    <property type="protein sequence ID" value="VVE21541.1"/>
    <property type="molecule type" value="Genomic_DNA"/>
</dbReference>
<evidence type="ECO:0000313" key="3">
    <source>
        <dbReference type="EMBL" id="VVE21541.1"/>
    </source>
</evidence>
<protein>
    <submittedName>
        <fullName evidence="3">Putative autotransporter</fullName>
    </submittedName>
</protein>
<dbReference type="Proteomes" id="UP000406256">
    <property type="component" value="Unassembled WGS sequence"/>
</dbReference>
<dbReference type="Pfam" id="PF03212">
    <property type="entry name" value="Pertactin"/>
    <property type="match status" value="1"/>
</dbReference>
<evidence type="ECO:0000256" key="1">
    <source>
        <dbReference type="SAM" id="SignalP"/>
    </source>
</evidence>
<dbReference type="SUPFAM" id="SSF103515">
    <property type="entry name" value="Autotransporter"/>
    <property type="match status" value="1"/>
</dbReference>
<dbReference type="Pfam" id="PF16168">
    <property type="entry name" value="AIDA"/>
    <property type="match status" value="1"/>
</dbReference>
<name>A0A5E4WAX3_9BURK</name>
<dbReference type="InterPro" id="IPR005546">
    <property type="entry name" value="Autotransporte_beta"/>
</dbReference>
<dbReference type="InterPro" id="IPR012332">
    <property type="entry name" value="Autotransporter_pectin_lyase_C"/>
</dbReference>
<keyword evidence="1" id="KW-0732">Signal</keyword>
<dbReference type="SUPFAM" id="SSF51126">
    <property type="entry name" value="Pectin lyase-like"/>
    <property type="match status" value="1"/>
</dbReference>
<evidence type="ECO:0000259" key="2">
    <source>
        <dbReference type="PROSITE" id="PS51208"/>
    </source>
</evidence>
<dbReference type="Pfam" id="PF03797">
    <property type="entry name" value="Autotransporter"/>
    <property type="match status" value="1"/>
</dbReference>
<dbReference type="InterPro" id="IPR011050">
    <property type="entry name" value="Pectin_lyase_fold/virulence"/>
</dbReference>
<feature type="chain" id="PRO_5023074671" evidence="1">
    <location>
        <begin position="40"/>
        <end position="853"/>
    </location>
</feature>
<dbReference type="InterPro" id="IPR030930">
    <property type="entry name" value="AIDA"/>
</dbReference>
<dbReference type="AlphaFoldDB" id="A0A5E4WAX3"/>
<sequence>MQKINMVCPSGGTGGALVLNALSTCVALALPALGTPAFAQCNNQVLTRNAGCAADVSSGMVVNNTTVNANGVQTVRAGGVTNASIINSRGTQNVLSGGVDNLSVINRGGVQSVASGGTANNTTINSGGTQNVAGIAAWTNINLGGRQIVSSGGMTNNVTVNSGGTQTILSGASDNLAVIMGGATQQVAGVATNATLNGGRQVVTSGGTAIGTLINSGGVQSVSSGGSAVGALVNSGGTQTVSGGGVATNAVVNGGGVQVVAGGQAVGTVVNSGGSASVTSGGTATGTVVNPFGRQSVANGVAIGTILVGSTSSGGAQAVSSGGTAIGTVIGQKARQTISQGGMAVAAQVMSGGTQTVSSGGVASGAVVNNGGSQQILGGGVATGTVVNSGGTATLFVGGTTSSGSQSAPVFTSGSVSGVLQIANNSSSAVTGNANAIANALVLNGGTVMFTPMDAAGYKTLTINGLSGSGVFNMNSNIAAGQSDKLVINGATGNYLLALQDSSKTPVPDGTRVLLVDASANAPANAAKFSLPNDAVDVGAKKFALQSDGGQIFLFDTGRLGDAASVAQALPSIANLLWNEQVDQTYAHMAELQGGVSQPGVWVRAFGERFTTESAGVTSTAQAGGVQFGREMRVGGGFVGIFGAVAQVKTNVGTNGTANSYPWSAGLYGGLPVTGPWYAQGTLRFLSASHDFSTTGGANTGSYHNGGFLASVGGGRRFSLPGDWTIEPRLTLTYLHANSLSYAYDAGMPVQLGGQDMTLTSASITVSKPLLLWGTTLRPYVSIGGVKAFANRQTVTVAGTDISATTPDFLMSIAAGTFLILERGVRISADISYARGPAYSKPLAVNVGLSYQR</sequence>
<dbReference type="Gene3D" id="2.40.128.130">
    <property type="entry name" value="Autotransporter beta-domain"/>
    <property type="match status" value="1"/>
</dbReference>
<dbReference type="NCBIfam" id="TIGR04415">
    <property type="entry name" value="O_hepto_targRPT"/>
    <property type="match status" value="12"/>
</dbReference>
<dbReference type="Gene3D" id="2.160.20.20">
    <property type="match status" value="2"/>
</dbReference>
<gene>
    <name evidence="3" type="ORF">PAN31108_03154</name>
</gene>
<dbReference type="OrthoDB" id="9002582at2"/>
<feature type="signal peptide" evidence="1">
    <location>
        <begin position="1"/>
        <end position="39"/>
    </location>
</feature>
<dbReference type="InterPro" id="IPR004899">
    <property type="entry name" value="Pertactin_central"/>
</dbReference>
<keyword evidence="4" id="KW-1185">Reference proteome</keyword>
<proteinExistence type="predicted"/>
<dbReference type="PROSITE" id="PS51208">
    <property type="entry name" value="AUTOTRANSPORTER"/>
    <property type="match status" value="1"/>
</dbReference>
<feature type="domain" description="Autotransporter" evidence="2">
    <location>
        <begin position="594"/>
        <end position="853"/>
    </location>
</feature>
<dbReference type="SMART" id="SM00869">
    <property type="entry name" value="Autotransporter"/>
    <property type="match status" value="1"/>
</dbReference>
<reference evidence="3 4" key="1">
    <citation type="submission" date="2019-08" db="EMBL/GenBank/DDBJ databases">
        <authorList>
            <person name="Peeters C."/>
        </authorList>
    </citation>
    <scope>NUCLEOTIDE SEQUENCE [LARGE SCALE GENOMIC DNA]</scope>
    <source>
        <strain evidence="3 4">LMG 31108</strain>
    </source>
</reference>
<organism evidence="3 4">
    <name type="scientific">Pandoraea anhela</name>
    <dbReference type="NCBI Taxonomy" id="2508295"/>
    <lineage>
        <taxon>Bacteria</taxon>
        <taxon>Pseudomonadati</taxon>
        <taxon>Pseudomonadota</taxon>
        <taxon>Betaproteobacteria</taxon>
        <taxon>Burkholderiales</taxon>
        <taxon>Burkholderiaceae</taxon>
        <taxon>Pandoraea</taxon>
    </lineage>
</organism>
<evidence type="ECO:0000313" key="4">
    <source>
        <dbReference type="Proteomes" id="UP000406256"/>
    </source>
</evidence>